<dbReference type="Proteomes" id="UP000583944">
    <property type="component" value="Unassembled WGS sequence"/>
</dbReference>
<reference evidence="12 13" key="1">
    <citation type="journal article" date="2019" name="Genome Biol. Evol.">
        <title>Nanopore Sequencing Significantly Improves Genome Assembly of the Protozoan Parasite Trypanosoma cruzi.</title>
        <authorList>
            <person name="Diaz-Viraque F."/>
            <person name="Pita S."/>
            <person name="Greif G."/>
            <person name="de Souza R.C.M."/>
            <person name="Iraola G."/>
            <person name="Robello C."/>
        </authorList>
    </citation>
    <scope>NUCLEOTIDE SEQUENCE [LARGE SCALE GENOMIC DNA]</scope>
    <source>
        <strain evidence="12 13">Berenice</strain>
    </source>
</reference>
<keyword evidence="7" id="KW-0446">Lipid-binding</keyword>
<proteinExistence type="predicted"/>
<dbReference type="VEuPathDB" id="TriTrypDB:BCY84_19429"/>
<protein>
    <recommendedName>
        <fullName evidence="11">SMP-LTD domain-containing protein</fullName>
    </recommendedName>
</protein>
<accession>A0A7J6YD36</accession>
<feature type="transmembrane region" description="Helical" evidence="10">
    <location>
        <begin position="42"/>
        <end position="64"/>
    </location>
</feature>
<evidence type="ECO:0000256" key="4">
    <source>
        <dbReference type="ARBA" id="ARBA00022824"/>
    </source>
</evidence>
<dbReference type="CDD" id="cd21675">
    <property type="entry name" value="SMP_TEX2"/>
    <property type="match status" value="1"/>
</dbReference>
<keyword evidence="2" id="KW-0813">Transport</keyword>
<dbReference type="PROSITE" id="PS51847">
    <property type="entry name" value="SMP"/>
    <property type="match status" value="1"/>
</dbReference>
<feature type="compositionally biased region" description="Polar residues" evidence="9">
    <location>
        <begin position="254"/>
        <end position="263"/>
    </location>
</feature>
<evidence type="ECO:0000256" key="2">
    <source>
        <dbReference type="ARBA" id="ARBA00022448"/>
    </source>
</evidence>
<evidence type="ECO:0000313" key="13">
    <source>
        <dbReference type="Proteomes" id="UP000583944"/>
    </source>
</evidence>
<evidence type="ECO:0000256" key="8">
    <source>
        <dbReference type="ARBA" id="ARBA00023136"/>
    </source>
</evidence>
<dbReference type="GO" id="GO:0006869">
    <property type="term" value="P:lipid transport"/>
    <property type="evidence" value="ECO:0007669"/>
    <property type="project" value="UniProtKB-KW"/>
</dbReference>
<sequence>MYIYICMYIYIVAVLIISLVCRYIYIYIYIFCLHERKVMLEIFMLFLYGWIAGVIAVPICYLYGLESFTQFVHCGNKVLWFLYAYLSGKDVAATHFRQTSYNESAISSTSLSALYSADSKTPLPDTTGVSPARHMSVCRLSYLMDHNVFGAAHDCRLVLHDKYLFVYEVQNSHGVGSHERVITGERLRGRVRTDRIVVQPSFLPGGSRRGGNAGAVHGHVLHIRPRDGGPLFEGDEENREGSPSVTYASFRGGTASNSGMTRSAKNNVGDSTVLSVNGIVKSSSGSSNQEKVYGSLAVAESDAESRPGNKHTIVVKFYYMREQERWQSLLEGQQEAAQWRDYLQTITTPDSFNLVLTRLFRQNMRTTALTNFIGAKLQKKFDELSMKNFPREIEGRILLDDFLIGEEVPIFSNFSSPKIVAGGEMIFDFDLLYRGGATLCLCLNLTYRGIRIPHVVFSVKIKYLSARMRVSVGPPPSKKFWLGILSPPDIRLEVHQGMQSGRGFLHRILISLPDLSPIASNLIKLYLMHDMGLPALDDFPLPSIEKTPPSSPNASQKKKWDMRFDRHNAVARSRGQVNLKQEPPASATLEEATIDGFGSNTKEESEFFSPARTPALKVIASVDEGTHSMGHGDSSSTVNVSGSVLATTATLRELSQGVLLSPSNIASLPPNSEDGRRLRLKVKARNVMRLAVKRVRGMPESLTGGSFWK</sequence>
<evidence type="ECO:0000259" key="11">
    <source>
        <dbReference type="PROSITE" id="PS51847"/>
    </source>
</evidence>
<keyword evidence="8 10" id="KW-0472">Membrane</keyword>
<keyword evidence="4" id="KW-0256">Endoplasmic reticulum</keyword>
<evidence type="ECO:0000256" key="1">
    <source>
        <dbReference type="ARBA" id="ARBA00004586"/>
    </source>
</evidence>
<keyword evidence="6" id="KW-0445">Lipid transport</keyword>
<dbReference type="AlphaFoldDB" id="A0A7J6YD36"/>
<evidence type="ECO:0000256" key="7">
    <source>
        <dbReference type="ARBA" id="ARBA00023121"/>
    </source>
</evidence>
<feature type="transmembrane region" description="Helical" evidence="10">
    <location>
        <begin position="7"/>
        <end position="30"/>
    </location>
</feature>
<feature type="region of interest" description="Disordered" evidence="9">
    <location>
        <begin position="225"/>
        <end position="263"/>
    </location>
</feature>
<organism evidence="12 13">
    <name type="scientific">Trypanosoma cruzi</name>
    <dbReference type="NCBI Taxonomy" id="5693"/>
    <lineage>
        <taxon>Eukaryota</taxon>
        <taxon>Discoba</taxon>
        <taxon>Euglenozoa</taxon>
        <taxon>Kinetoplastea</taxon>
        <taxon>Metakinetoplastina</taxon>
        <taxon>Trypanosomatida</taxon>
        <taxon>Trypanosomatidae</taxon>
        <taxon>Trypanosoma</taxon>
        <taxon>Schizotrypanum</taxon>
    </lineage>
</organism>
<gene>
    <name evidence="12" type="ORF">ECC02_002468</name>
</gene>
<evidence type="ECO:0000256" key="10">
    <source>
        <dbReference type="SAM" id="Phobius"/>
    </source>
</evidence>
<evidence type="ECO:0000256" key="5">
    <source>
        <dbReference type="ARBA" id="ARBA00022989"/>
    </source>
</evidence>
<dbReference type="VEuPathDB" id="TriTrypDB:ECC02_002468"/>
<dbReference type="PANTHER" id="PTHR13466:SF0">
    <property type="entry name" value="SMP-LTD DOMAIN-CONTAINING PROTEIN"/>
    <property type="match status" value="1"/>
</dbReference>
<dbReference type="GO" id="GO:0005789">
    <property type="term" value="C:endoplasmic reticulum membrane"/>
    <property type="evidence" value="ECO:0007669"/>
    <property type="project" value="UniProtKB-SubCell"/>
</dbReference>
<evidence type="ECO:0000256" key="9">
    <source>
        <dbReference type="SAM" id="MobiDB-lite"/>
    </source>
</evidence>
<evidence type="ECO:0000256" key="3">
    <source>
        <dbReference type="ARBA" id="ARBA00022692"/>
    </source>
</evidence>
<keyword evidence="3 10" id="KW-0812">Transmembrane</keyword>
<comment type="subcellular location">
    <subcellularLocation>
        <location evidence="1">Endoplasmic reticulum membrane</location>
    </subcellularLocation>
</comment>
<dbReference type="EMBL" id="JABDHM010000012">
    <property type="protein sequence ID" value="KAF5224525.1"/>
    <property type="molecule type" value="Genomic_DNA"/>
</dbReference>
<keyword evidence="5 10" id="KW-1133">Transmembrane helix</keyword>
<evidence type="ECO:0000256" key="6">
    <source>
        <dbReference type="ARBA" id="ARBA00023055"/>
    </source>
</evidence>
<dbReference type="PANTHER" id="PTHR13466">
    <property type="entry name" value="TEX2 PROTEIN-RELATED"/>
    <property type="match status" value="1"/>
</dbReference>
<dbReference type="InterPro" id="IPR031468">
    <property type="entry name" value="SMP_LBD"/>
</dbReference>
<name>A0A7J6YD36_TRYCR</name>
<dbReference type="GO" id="GO:0008289">
    <property type="term" value="F:lipid binding"/>
    <property type="evidence" value="ECO:0007669"/>
    <property type="project" value="UniProtKB-KW"/>
</dbReference>
<feature type="domain" description="SMP-LTD" evidence="11">
    <location>
        <begin position="333"/>
        <end position="542"/>
    </location>
</feature>
<comment type="caution">
    <text evidence="12">The sequence shown here is derived from an EMBL/GenBank/DDBJ whole genome shotgun (WGS) entry which is preliminary data.</text>
</comment>
<evidence type="ECO:0000313" key="12">
    <source>
        <dbReference type="EMBL" id="KAF5224525.1"/>
    </source>
</evidence>